<gene>
    <name evidence="8" type="primary">xth</name>
    <name evidence="8" type="ORF">KO353_01210</name>
</gene>
<organism evidence="8 9">
    <name type="scientific">Elioraea tepida</name>
    <dbReference type="NCBI Taxonomy" id="2843330"/>
    <lineage>
        <taxon>Bacteria</taxon>
        <taxon>Pseudomonadati</taxon>
        <taxon>Pseudomonadota</taxon>
        <taxon>Alphaproteobacteria</taxon>
        <taxon>Acetobacterales</taxon>
        <taxon>Elioraeaceae</taxon>
        <taxon>Elioraea</taxon>
    </lineage>
</organism>
<evidence type="ECO:0000313" key="8">
    <source>
        <dbReference type="EMBL" id="QXM26158.1"/>
    </source>
</evidence>
<feature type="site" description="Transition state stabilizer" evidence="6">
    <location>
        <position position="149"/>
    </location>
</feature>
<dbReference type="NCBIfam" id="TIGR00195">
    <property type="entry name" value="exoDNase_III"/>
    <property type="match status" value="1"/>
</dbReference>
<feature type="site" description="Interaction with DNA substrate" evidence="6">
    <location>
        <position position="249"/>
    </location>
</feature>
<evidence type="ECO:0000259" key="7">
    <source>
        <dbReference type="Pfam" id="PF03372"/>
    </source>
</evidence>
<feature type="binding site" evidence="5">
    <location>
        <position position="248"/>
    </location>
    <ligand>
        <name>Mg(2+)</name>
        <dbReference type="ChEBI" id="CHEBI:18420"/>
        <label>1</label>
    </ligand>
</feature>
<keyword evidence="3 5" id="KW-0460">Magnesium</keyword>
<keyword evidence="9" id="KW-1185">Reference proteome</keyword>
<feature type="binding site" evidence="5">
    <location>
        <position position="249"/>
    </location>
    <ligand>
        <name>Mg(2+)</name>
        <dbReference type="ChEBI" id="CHEBI:18420"/>
        <label>1</label>
    </ligand>
</feature>
<proteinExistence type="predicted"/>
<dbReference type="InterPro" id="IPR037493">
    <property type="entry name" value="ExoIII-like"/>
</dbReference>
<keyword evidence="2 8" id="KW-0378">Hydrolase</keyword>
<reference evidence="8" key="1">
    <citation type="submission" date="2021-06" db="EMBL/GenBank/DDBJ databases">
        <title>Elioraea tepida, sp. nov., a moderately thermophilic aerobic anoxygenic phototrophic bacterium isolated from an alkaline siliceous hot spring mat community in Yellowstone National Park, WY, USA.</title>
        <authorList>
            <person name="Saini M.K."/>
            <person name="Yoshida S."/>
            <person name="Sebastian A."/>
            <person name="Hirose S."/>
            <person name="Hara E."/>
            <person name="Tamaki H."/>
            <person name="Soulier N.T."/>
            <person name="Albert I."/>
            <person name="Hanada S."/>
            <person name="Bryant D.A."/>
            <person name="Tank M."/>
        </authorList>
    </citation>
    <scope>NUCLEOTIDE SEQUENCE</scope>
    <source>
        <strain evidence="8">MS-P2</strain>
    </source>
</reference>
<comment type="cofactor">
    <cofactor evidence="5">
        <name>Mg(2+)</name>
        <dbReference type="ChEBI" id="CHEBI:18420"/>
    </cofactor>
    <cofactor evidence="5">
        <name>Mn(2+)</name>
        <dbReference type="ChEBI" id="CHEBI:29035"/>
    </cofactor>
    <text evidence="5">Probably binds two magnesium or manganese ions per subunit.</text>
</comment>
<feature type="active site" description="Proton acceptor" evidence="4">
    <location>
        <position position="249"/>
    </location>
</feature>
<dbReference type="GO" id="GO:0008311">
    <property type="term" value="F:double-stranded DNA 3'-5' DNA exonuclease activity"/>
    <property type="evidence" value="ECO:0007669"/>
    <property type="project" value="UniProtKB-EC"/>
</dbReference>
<dbReference type="Proteomes" id="UP000694001">
    <property type="component" value="Chromosome"/>
</dbReference>
<evidence type="ECO:0000313" key="9">
    <source>
        <dbReference type="Proteomes" id="UP000694001"/>
    </source>
</evidence>
<dbReference type="AlphaFoldDB" id="A0A975U5K0"/>
<dbReference type="GO" id="GO:0006281">
    <property type="term" value="P:DNA repair"/>
    <property type="evidence" value="ECO:0007669"/>
    <property type="project" value="InterPro"/>
</dbReference>
<feature type="active site" description="Proton donor/acceptor" evidence="4">
    <location>
        <position position="147"/>
    </location>
</feature>
<evidence type="ECO:0000256" key="1">
    <source>
        <dbReference type="ARBA" id="ARBA00022723"/>
    </source>
</evidence>
<feature type="domain" description="Endonuclease/exonuclease/phosphatase" evidence="7">
    <location>
        <begin position="4"/>
        <end position="249"/>
    </location>
</feature>
<evidence type="ECO:0000256" key="6">
    <source>
        <dbReference type="PIRSR" id="PIRSR604808-3"/>
    </source>
</evidence>
<dbReference type="PANTHER" id="PTHR43250">
    <property type="entry name" value="EXODEOXYRIBONUCLEASE III"/>
    <property type="match status" value="1"/>
</dbReference>
<dbReference type="PROSITE" id="PS00726">
    <property type="entry name" value="AP_NUCLEASE_F1_1"/>
    <property type="match status" value="1"/>
</dbReference>
<evidence type="ECO:0000256" key="2">
    <source>
        <dbReference type="ARBA" id="ARBA00022801"/>
    </source>
</evidence>
<dbReference type="GO" id="GO:0004519">
    <property type="term" value="F:endonuclease activity"/>
    <property type="evidence" value="ECO:0007669"/>
    <property type="project" value="InterPro"/>
</dbReference>
<dbReference type="NCBIfam" id="TIGR00633">
    <property type="entry name" value="xth"/>
    <property type="match status" value="1"/>
</dbReference>
<name>A0A975U5K0_9PROT</name>
<keyword evidence="1 5" id="KW-0479">Metal-binding</keyword>
<dbReference type="InterPro" id="IPR005135">
    <property type="entry name" value="Endo/exonuclease/phosphatase"/>
</dbReference>
<dbReference type="InterPro" id="IPR004808">
    <property type="entry name" value="AP_endonuc_1"/>
</dbReference>
<dbReference type="Pfam" id="PF03372">
    <property type="entry name" value="Exo_endo_phos"/>
    <property type="match status" value="1"/>
</dbReference>
<feature type="binding site" evidence="5">
    <location>
        <position position="147"/>
    </location>
    <ligand>
        <name>Mg(2+)</name>
        <dbReference type="ChEBI" id="CHEBI:18420"/>
        <label>1</label>
    </ligand>
</feature>
<protein>
    <submittedName>
        <fullName evidence="8">Exodeoxyribonuclease III</fullName>
        <ecNumber evidence="8">3.1.11.2</ecNumber>
    </submittedName>
</protein>
<dbReference type="PROSITE" id="PS51435">
    <property type="entry name" value="AP_NUCLEASE_F1_4"/>
    <property type="match status" value="1"/>
</dbReference>
<feature type="binding site" evidence="5">
    <location>
        <position position="35"/>
    </location>
    <ligand>
        <name>Mg(2+)</name>
        <dbReference type="ChEBI" id="CHEBI:18420"/>
        <label>1</label>
    </ligand>
</feature>
<dbReference type="PANTHER" id="PTHR43250:SF2">
    <property type="entry name" value="EXODEOXYRIBONUCLEASE III"/>
    <property type="match status" value="1"/>
</dbReference>
<dbReference type="KEGG" id="elio:KO353_01210"/>
<feature type="binding site" evidence="5">
    <location>
        <position position="7"/>
    </location>
    <ligand>
        <name>Mg(2+)</name>
        <dbReference type="ChEBI" id="CHEBI:18420"/>
        <label>1</label>
    </ligand>
</feature>
<dbReference type="EMBL" id="CP076448">
    <property type="protein sequence ID" value="QXM26158.1"/>
    <property type="molecule type" value="Genomic_DNA"/>
</dbReference>
<dbReference type="CDD" id="cd09086">
    <property type="entry name" value="ExoIII-like_AP-endo"/>
    <property type="match status" value="1"/>
</dbReference>
<sequence>MRIATWNLNSVRARRQHLLDWLGRPEAPDIVLLQELKVEEQGFPLLEVRSAGYHALVHGQKAYNGVAILSRTPLAERRRSLPGDDDDAQARYLEAEAGPLVIACVYCPNGNPVGTEKFAYKQAWMDRLARHAEALLATERPVVIGGDWNICPTEADVWDERAMAGDALCQPQSRAAWRRLLWQGWTDSWRALNPLPARGYTYWDYQGGAWQQDHGLRIDALLLSPTAAERLTEAGVDRTPRGWDSPSDHTPVWCVLDDAP</sequence>
<dbReference type="InterPro" id="IPR020847">
    <property type="entry name" value="AP_endonuclease_F1_BS"/>
</dbReference>
<dbReference type="EC" id="3.1.11.2" evidence="8"/>
<keyword evidence="5" id="KW-0464">Manganese</keyword>
<evidence type="ECO:0000256" key="4">
    <source>
        <dbReference type="PIRSR" id="PIRSR604808-1"/>
    </source>
</evidence>
<feature type="binding site" evidence="5">
    <location>
        <position position="149"/>
    </location>
    <ligand>
        <name>Mg(2+)</name>
        <dbReference type="ChEBI" id="CHEBI:18420"/>
        <label>1</label>
    </ligand>
</feature>
<dbReference type="GO" id="GO:0046872">
    <property type="term" value="F:metal ion binding"/>
    <property type="evidence" value="ECO:0007669"/>
    <property type="project" value="UniProtKB-KW"/>
</dbReference>
<dbReference type="GO" id="GO:0003677">
    <property type="term" value="F:DNA binding"/>
    <property type="evidence" value="ECO:0007669"/>
    <property type="project" value="InterPro"/>
</dbReference>
<feature type="active site" evidence="4">
    <location>
        <position position="106"/>
    </location>
</feature>
<evidence type="ECO:0000256" key="5">
    <source>
        <dbReference type="PIRSR" id="PIRSR604808-2"/>
    </source>
</evidence>
<evidence type="ECO:0000256" key="3">
    <source>
        <dbReference type="ARBA" id="ARBA00022842"/>
    </source>
</evidence>
<accession>A0A975U5K0</accession>
<feature type="site" description="Important for catalytic activity" evidence="6">
    <location>
        <position position="219"/>
    </location>
</feature>